<dbReference type="EMBL" id="JAMGZK010000033">
    <property type="protein sequence ID" value="MCU6662914.1"/>
    <property type="molecule type" value="Genomic_DNA"/>
</dbReference>
<name>A0A9J6Q0Y8_9ENTR</name>
<sequence length="60" mass="6337">MLANDVAVLHAATVVTAHRIHSRCAVVSCLGGYRSGSHRVGGIRHHGSAFYRVKDNPGNG</sequence>
<comment type="caution">
    <text evidence="1">The sequence shown here is derived from an EMBL/GenBank/DDBJ whole genome shotgun (WGS) entry which is preliminary data.</text>
</comment>
<dbReference type="Proteomes" id="UP001063816">
    <property type="component" value="Unassembled WGS sequence"/>
</dbReference>
<dbReference type="AlphaFoldDB" id="A0A9J6Q0Y8"/>
<keyword evidence="2" id="KW-1185">Reference proteome</keyword>
<dbReference type="RefSeq" id="WP_271280705.1">
    <property type="nucleotide sequence ID" value="NZ_JAMGZK010000033.1"/>
</dbReference>
<gene>
    <name evidence="1" type="ORF">M8014_00935</name>
</gene>
<organism evidence="1 2">
    <name type="scientific">Silvania hatchlandensis</name>
    <dbReference type="NCBI Taxonomy" id="2926469"/>
    <lineage>
        <taxon>Bacteria</taxon>
        <taxon>Pseudomonadati</taxon>
        <taxon>Pseudomonadota</taxon>
        <taxon>Gammaproteobacteria</taxon>
        <taxon>Enterobacterales</taxon>
        <taxon>Enterobacteriaceae</taxon>
        <taxon>Silvania</taxon>
    </lineage>
</organism>
<evidence type="ECO:0000313" key="2">
    <source>
        <dbReference type="Proteomes" id="UP001063816"/>
    </source>
</evidence>
<protein>
    <submittedName>
        <fullName evidence="1">Uncharacterized protein</fullName>
    </submittedName>
</protein>
<evidence type="ECO:0000313" key="1">
    <source>
        <dbReference type="EMBL" id="MCU6662914.1"/>
    </source>
</evidence>
<accession>A0A9J6Q0Y8</accession>
<reference evidence="1" key="1">
    <citation type="submission" date="2022-05" db="EMBL/GenBank/DDBJ databases">
        <title>Description of a novel species of Leclercia; Leclercia tamurae and the Proposal for a Novel Genus Silvania gen. nov. Containing Two Novel Species Silvania hatchlandensis sp. nov. and Silvania confinis sp. nov. Isolated from the Rhizosphere of Oak.</title>
        <authorList>
            <person name="Maddock D.W."/>
            <person name="Brady C.L."/>
            <person name="Denman S."/>
            <person name="Arnold D."/>
        </authorList>
    </citation>
    <scope>NUCLEOTIDE SEQUENCE</scope>
    <source>
        <strain evidence="1">H19S6</strain>
    </source>
</reference>
<proteinExistence type="predicted"/>